<evidence type="ECO:0000256" key="2">
    <source>
        <dbReference type="ARBA" id="ARBA00022490"/>
    </source>
</evidence>
<feature type="binding site" evidence="8">
    <location>
        <position position="47"/>
    </location>
    <ligand>
        <name>[4Fe-4S] cluster</name>
        <dbReference type="ChEBI" id="CHEBI:49883"/>
        <label>1</label>
    </ligand>
</feature>
<dbReference type="GO" id="GO:0005829">
    <property type="term" value="C:cytosol"/>
    <property type="evidence" value="ECO:0007669"/>
    <property type="project" value="TreeGrafter"/>
</dbReference>
<protein>
    <recommendedName>
        <fullName evidence="8">Ribosomal protein uS12 methylthiotransferase RimO</fullName>
        <shortName evidence="8">uS12 MTTase</shortName>
        <shortName evidence="8">uS12 methylthiotransferase</shortName>
        <ecNumber evidence="8">2.8.4.4</ecNumber>
    </recommendedName>
    <alternativeName>
        <fullName evidence="8">Ribosomal protein uS12 (aspartate-C(3))-methylthiotransferase</fullName>
    </alternativeName>
    <alternativeName>
        <fullName evidence="8">Ribosome maturation factor RimO</fullName>
    </alternativeName>
</protein>
<comment type="cofactor">
    <cofactor evidence="8">
        <name>[4Fe-4S] cluster</name>
        <dbReference type="ChEBI" id="CHEBI:49883"/>
    </cofactor>
    <text evidence="8">Binds 2 [4Fe-4S] clusters. One cluster is coordinated with 3 cysteines and an exchangeable S-adenosyl-L-methionine.</text>
</comment>
<keyword evidence="7 8" id="KW-0411">Iron-sulfur</keyword>
<feature type="binding site" evidence="8">
    <location>
        <position position="163"/>
    </location>
    <ligand>
        <name>[4Fe-4S] cluster</name>
        <dbReference type="ChEBI" id="CHEBI:49883"/>
        <label>2</label>
        <note>4Fe-4S-S-AdoMet</note>
    </ligand>
</feature>
<dbReference type="GO" id="GO:0005840">
    <property type="term" value="C:ribosome"/>
    <property type="evidence" value="ECO:0007669"/>
    <property type="project" value="UniProtKB-KW"/>
</dbReference>
<dbReference type="EC" id="2.8.4.4" evidence="8"/>
<evidence type="ECO:0000259" key="11">
    <source>
        <dbReference type="PROSITE" id="PS51918"/>
    </source>
</evidence>
<feature type="binding site" evidence="8">
    <location>
        <position position="12"/>
    </location>
    <ligand>
        <name>[4Fe-4S] cluster</name>
        <dbReference type="ChEBI" id="CHEBI:49883"/>
        <label>1</label>
    </ligand>
</feature>
<evidence type="ECO:0000259" key="10">
    <source>
        <dbReference type="PROSITE" id="PS51449"/>
    </source>
</evidence>
<comment type="caution">
    <text evidence="12">The sequence shown here is derived from an EMBL/GenBank/DDBJ whole genome shotgun (WGS) entry which is preliminary data.</text>
</comment>
<dbReference type="HAMAP" id="MF_01865">
    <property type="entry name" value="MTTase_RimO"/>
    <property type="match status" value="1"/>
</dbReference>
<keyword evidence="13" id="KW-1185">Reference proteome</keyword>
<dbReference type="FunFam" id="3.80.30.20:FF:000001">
    <property type="entry name" value="tRNA-2-methylthio-N(6)-dimethylallyladenosine synthase 2"/>
    <property type="match status" value="1"/>
</dbReference>
<dbReference type="GO" id="GO:0035599">
    <property type="term" value="F:aspartic acid methylthiotransferase activity"/>
    <property type="evidence" value="ECO:0007669"/>
    <property type="project" value="TreeGrafter"/>
</dbReference>
<evidence type="ECO:0000256" key="3">
    <source>
        <dbReference type="ARBA" id="ARBA00022679"/>
    </source>
</evidence>
<evidence type="ECO:0000256" key="7">
    <source>
        <dbReference type="ARBA" id="ARBA00023014"/>
    </source>
</evidence>
<dbReference type="SUPFAM" id="SSF102114">
    <property type="entry name" value="Radical SAM enzymes"/>
    <property type="match status" value="1"/>
</dbReference>
<feature type="binding site" evidence="8">
    <location>
        <position position="156"/>
    </location>
    <ligand>
        <name>[4Fe-4S] cluster</name>
        <dbReference type="ChEBI" id="CHEBI:49883"/>
        <label>2</label>
        <note>4Fe-4S-S-AdoMet</note>
    </ligand>
</feature>
<dbReference type="EMBL" id="LDZY01000001">
    <property type="protein sequence ID" value="KLU68002.1"/>
    <property type="molecule type" value="Genomic_DNA"/>
</dbReference>
<dbReference type="SMART" id="SM00729">
    <property type="entry name" value="Elp3"/>
    <property type="match status" value="1"/>
</dbReference>
<dbReference type="GO" id="GO:0051539">
    <property type="term" value="F:4 iron, 4 sulfur cluster binding"/>
    <property type="evidence" value="ECO:0007669"/>
    <property type="project" value="UniProtKB-UniRule"/>
</dbReference>
<dbReference type="PROSITE" id="PS01278">
    <property type="entry name" value="MTTASE_RADICAL"/>
    <property type="match status" value="1"/>
</dbReference>
<evidence type="ECO:0000256" key="5">
    <source>
        <dbReference type="ARBA" id="ARBA00022723"/>
    </source>
</evidence>
<dbReference type="AlphaFoldDB" id="A0A0J1FXG8"/>
<dbReference type="Gene3D" id="2.40.50.140">
    <property type="entry name" value="Nucleic acid-binding proteins"/>
    <property type="match status" value="1"/>
</dbReference>
<dbReference type="InterPro" id="IPR023404">
    <property type="entry name" value="rSAM_horseshoe"/>
</dbReference>
<dbReference type="InterPro" id="IPR002792">
    <property type="entry name" value="TRAM_dom"/>
</dbReference>
<dbReference type="InterPro" id="IPR005840">
    <property type="entry name" value="Ribosomal_uS12_MeSTrfase_RimO"/>
</dbReference>
<dbReference type="SFLD" id="SFLDF00274">
    <property type="entry name" value="ribosomal_protein_S12_methylth"/>
    <property type="match status" value="1"/>
</dbReference>
<dbReference type="PATRIC" id="fig|476652.3.peg.412"/>
<evidence type="ECO:0000256" key="4">
    <source>
        <dbReference type="ARBA" id="ARBA00022691"/>
    </source>
</evidence>
<feature type="domain" description="TRAM" evidence="9">
    <location>
        <begin position="375"/>
        <end position="445"/>
    </location>
</feature>
<dbReference type="SFLD" id="SFLDS00029">
    <property type="entry name" value="Radical_SAM"/>
    <property type="match status" value="1"/>
</dbReference>
<name>A0A0J1FXG8_9FIRM</name>
<keyword evidence="12" id="KW-0689">Ribosomal protein</keyword>
<dbReference type="Gene3D" id="3.40.50.12160">
    <property type="entry name" value="Methylthiotransferase, N-terminal domain"/>
    <property type="match status" value="1"/>
</dbReference>
<dbReference type="PROSITE" id="PS51918">
    <property type="entry name" value="RADICAL_SAM"/>
    <property type="match status" value="1"/>
</dbReference>
<dbReference type="CDD" id="cd01335">
    <property type="entry name" value="Radical_SAM"/>
    <property type="match status" value="1"/>
</dbReference>
<dbReference type="InterPro" id="IPR020612">
    <property type="entry name" value="Methylthiotransferase_CS"/>
</dbReference>
<organism evidence="12 13">
    <name type="scientific">Desulfosporosinus acididurans</name>
    <dbReference type="NCBI Taxonomy" id="476652"/>
    <lineage>
        <taxon>Bacteria</taxon>
        <taxon>Bacillati</taxon>
        <taxon>Bacillota</taxon>
        <taxon>Clostridia</taxon>
        <taxon>Eubacteriales</taxon>
        <taxon>Desulfitobacteriaceae</taxon>
        <taxon>Desulfosporosinus</taxon>
    </lineage>
</organism>
<dbReference type="GO" id="GO:0035600">
    <property type="term" value="P:tRNA methylthiolation"/>
    <property type="evidence" value="ECO:0007669"/>
    <property type="project" value="UniProtKB-ARBA"/>
</dbReference>
<feature type="domain" description="MTTase N-terminal" evidence="10">
    <location>
        <begin position="3"/>
        <end position="118"/>
    </location>
</feature>
<dbReference type="InterPro" id="IPR005839">
    <property type="entry name" value="Methylthiotransferase"/>
</dbReference>
<feature type="binding site" evidence="8">
    <location>
        <position position="160"/>
    </location>
    <ligand>
        <name>[4Fe-4S] cluster</name>
        <dbReference type="ChEBI" id="CHEBI:49883"/>
        <label>2</label>
        <note>4Fe-4S-S-AdoMet</note>
    </ligand>
</feature>
<dbReference type="GO" id="GO:0140101">
    <property type="term" value="F:catalytic activity, acting on a tRNA"/>
    <property type="evidence" value="ECO:0007669"/>
    <property type="project" value="UniProtKB-ARBA"/>
</dbReference>
<dbReference type="InterPro" id="IPR038135">
    <property type="entry name" value="Methylthiotransferase_N_sf"/>
</dbReference>
<dbReference type="Pfam" id="PF04055">
    <property type="entry name" value="Radical_SAM"/>
    <property type="match status" value="1"/>
</dbReference>
<accession>A0A0J1FXG8</accession>
<dbReference type="STRING" id="476652.DEAC_c04110"/>
<dbReference type="GO" id="GO:0103039">
    <property type="term" value="F:protein methylthiotransferase activity"/>
    <property type="evidence" value="ECO:0007669"/>
    <property type="project" value="UniProtKB-EC"/>
</dbReference>
<feature type="domain" description="Radical SAM core" evidence="11">
    <location>
        <begin position="142"/>
        <end position="373"/>
    </location>
</feature>
<dbReference type="InterPro" id="IPR058240">
    <property type="entry name" value="rSAM_sf"/>
</dbReference>
<dbReference type="Pfam" id="PF18693">
    <property type="entry name" value="TRAM_2"/>
    <property type="match status" value="1"/>
</dbReference>
<evidence type="ECO:0000256" key="8">
    <source>
        <dbReference type="HAMAP-Rule" id="MF_01865"/>
    </source>
</evidence>
<dbReference type="NCBIfam" id="TIGR01125">
    <property type="entry name" value="30S ribosomal protein S12 methylthiotransferase RimO"/>
    <property type="match status" value="1"/>
</dbReference>
<dbReference type="Pfam" id="PF00919">
    <property type="entry name" value="UPF0004"/>
    <property type="match status" value="1"/>
</dbReference>
<keyword evidence="1 8" id="KW-0004">4Fe-4S</keyword>
<dbReference type="InterPro" id="IPR012340">
    <property type="entry name" value="NA-bd_OB-fold"/>
</dbReference>
<dbReference type="SFLD" id="SFLDG01061">
    <property type="entry name" value="methylthiotransferase"/>
    <property type="match status" value="1"/>
</dbReference>
<dbReference type="GO" id="GO:0046872">
    <property type="term" value="F:metal ion binding"/>
    <property type="evidence" value="ECO:0007669"/>
    <property type="project" value="UniProtKB-KW"/>
</dbReference>
<dbReference type="PANTHER" id="PTHR43837">
    <property type="entry name" value="RIBOSOMAL PROTEIN S12 METHYLTHIOTRANSFERASE RIMO"/>
    <property type="match status" value="1"/>
</dbReference>
<comment type="similarity">
    <text evidence="8">Belongs to the methylthiotransferase family. RimO subfamily.</text>
</comment>
<dbReference type="SFLD" id="SFLDG01082">
    <property type="entry name" value="B12-binding_domain_containing"/>
    <property type="match status" value="1"/>
</dbReference>
<reference evidence="12 13" key="1">
    <citation type="submission" date="2015-06" db="EMBL/GenBank/DDBJ databases">
        <title>Draft genome of the moderately acidophilic sulfate reducer Candidatus Desulfosporosinus acididurans strain M1.</title>
        <authorList>
            <person name="Poehlein A."/>
            <person name="Petzsch P."/>
            <person name="Johnson B.D."/>
            <person name="Schloemann M."/>
            <person name="Daniel R."/>
            <person name="Muehling M."/>
        </authorList>
    </citation>
    <scope>NUCLEOTIDE SEQUENCE [LARGE SCALE GENOMIC DNA]</scope>
    <source>
        <strain evidence="12 13">M1</strain>
    </source>
</reference>
<evidence type="ECO:0000313" key="13">
    <source>
        <dbReference type="Proteomes" id="UP000036356"/>
    </source>
</evidence>
<keyword evidence="5 8" id="KW-0479">Metal-binding</keyword>
<evidence type="ECO:0000256" key="6">
    <source>
        <dbReference type="ARBA" id="ARBA00023004"/>
    </source>
</evidence>
<evidence type="ECO:0000256" key="1">
    <source>
        <dbReference type="ARBA" id="ARBA00022485"/>
    </source>
</evidence>
<dbReference type="InterPro" id="IPR013848">
    <property type="entry name" value="Methylthiotransferase_N"/>
</dbReference>
<keyword evidence="3 8" id="KW-0808">Transferase</keyword>
<dbReference type="Proteomes" id="UP000036356">
    <property type="component" value="Unassembled WGS sequence"/>
</dbReference>
<dbReference type="NCBIfam" id="TIGR00089">
    <property type="entry name" value="MiaB/RimO family radical SAM methylthiotransferase"/>
    <property type="match status" value="1"/>
</dbReference>
<dbReference type="InterPro" id="IPR007197">
    <property type="entry name" value="rSAM"/>
</dbReference>
<dbReference type="PROSITE" id="PS50926">
    <property type="entry name" value="TRAM"/>
    <property type="match status" value="1"/>
</dbReference>
<dbReference type="RefSeq" id="WP_047808324.1">
    <property type="nucleotide sequence ID" value="NZ_LDZY01000001.1"/>
</dbReference>
<evidence type="ECO:0000313" key="12">
    <source>
        <dbReference type="EMBL" id="KLU68002.1"/>
    </source>
</evidence>
<comment type="catalytic activity">
    <reaction evidence="8">
        <text>L-aspartate(89)-[ribosomal protein uS12]-hydrogen + (sulfur carrier)-SH + AH2 + 2 S-adenosyl-L-methionine = 3-methylsulfanyl-L-aspartate(89)-[ribosomal protein uS12]-hydrogen + (sulfur carrier)-H + 5'-deoxyadenosine + L-methionine + A + S-adenosyl-L-homocysteine + 2 H(+)</text>
        <dbReference type="Rhea" id="RHEA:37087"/>
        <dbReference type="Rhea" id="RHEA-COMP:10460"/>
        <dbReference type="Rhea" id="RHEA-COMP:10461"/>
        <dbReference type="Rhea" id="RHEA-COMP:14737"/>
        <dbReference type="Rhea" id="RHEA-COMP:14739"/>
        <dbReference type="ChEBI" id="CHEBI:13193"/>
        <dbReference type="ChEBI" id="CHEBI:15378"/>
        <dbReference type="ChEBI" id="CHEBI:17319"/>
        <dbReference type="ChEBI" id="CHEBI:17499"/>
        <dbReference type="ChEBI" id="CHEBI:29917"/>
        <dbReference type="ChEBI" id="CHEBI:29961"/>
        <dbReference type="ChEBI" id="CHEBI:57844"/>
        <dbReference type="ChEBI" id="CHEBI:57856"/>
        <dbReference type="ChEBI" id="CHEBI:59789"/>
        <dbReference type="ChEBI" id="CHEBI:64428"/>
        <dbReference type="ChEBI" id="CHEBI:73599"/>
        <dbReference type="EC" id="2.8.4.4"/>
    </reaction>
</comment>
<sequence>MTKKVAVVTLGCPKNQVDSEIMTGFLAQNYTLTDDPQTADIIVVNTCTFIESAKEESIETIFEMANYKDTAQCHTLIAAGCLAQRYGSELMQEIPELDGVLGTGNVDEIAAIVQAAEEKRINLVKQGTPDFLYNDLMPRKRSTPDYLAYVKVAEGCDNYCTYCVIPHVRGRFRSRSEESIIREVREMAAQGVKEIMVMAQDTTRFGQDLEGKLTLPRLLRQLAQIEGIEWIRLMYCYPERFTDELIETMCQEAKVCKYIDLPLQHANNKILKEMNRQGTIEQAEALIKKLRSAMPDLTLRTTMITGFPGETEEEFTALAEFIQRVQFDRLGVFAYSQEENTPAGQREDQIPPEVREQRRDHLMQIQQRISWQRQQRWVNKIVTVLLEQKLADGRWLGRTEGDAPEIDGQVYINRTTKGTSLQVGDMIKVRILEADSYDLIGEVAS</sequence>
<dbReference type="PROSITE" id="PS51449">
    <property type="entry name" value="MTTASE_N"/>
    <property type="match status" value="1"/>
</dbReference>
<keyword evidence="4 8" id="KW-0949">S-adenosyl-L-methionine</keyword>
<keyword evidence="2 8" id="KW-0963">Cytoplasm</keyword>
<evidence type="ECO:0000259" key="9">
    <source>
        <dbReference type="PROSITE" id="PS50926"/>
    </source>
</evidence>
<comment type="subcellular location">
    <subcellularLocation>
        <location evidence="8">Cytoplasm</location>
    </subcellularLocation>
</comment>
<keyword evidence="12" id="KW-0687">Ribonucleoprotein</keyword>
<keyword evidence="6 8" id="KW-0408">Iron</keyword>
<proteinExistence type="inferred from homology"/>
<comment type="function">
    <text evidence="8">Catalyzes the methylthiolation of an aspartic acid residue of ribosomal protein uS12.</text>
</comment>
<dbReference type="PANTHER" id="PTHR43837:SF1">
    <property type="entry name" value="RIBOSOMAL PROTEIN US12 METHYLTHIOTRANSFERASE RIMO"/>
    <property type="match status" value="1"/>
</dbReference>
<dbReference type="InterPro" id="IPR006638">
    <property type="entry name" value="Elp3/MiaA/NifB-like_rSAM"/>
</dbReference>
<gene>
    <name evidence="12" type="primary">rimO_2</name>
    <name evidence="8" type="synonym">rimO</name>
    <name evidence="12" type="ORF">DEAC_c04110</name>
</gene>
<feature type="binding site" evidence="8">
    <location>
        <position position="81"/>
    </location>
    <ligand>
        <name>[4Fe-4S] cluster</name>
        <dbReference type="ChEBI" id="CHEBI:49883"/>
        <label>1</label>
    </ligand>
</feature>
<dbReference type="Gene3D" id="3.80.30.20">
    <property type="entry name" value="tm_1862 like domain"/>
    <property type="match status" value="1"/>
</dbReference>